<gene>
    <name evidence="1" type="ORF">I4F81_012627</name>
</gene>
<comment type="caution">
    <text evidence="1">The sequence shown here is derived from an EMBL/GenBank/DDBJ whole genome shotgun (WGS) entry which is preliminary data.</text>
</comment>
<keyword evidence="2" id="KW-1185">Reference proteome</keyword>
<dbReference type="EMBL" id="CM020620">
    <property type="protein sequence ID" value="KAK1870165.1"/>
    <property type="molecule type" value="Genomic_DNA"/>
</dbReference>
<evidence type="ECO:0000313" key="2">
    <source>
        <dbReference type="Proteomes" id="UP000798662"/>
    </source>
</evidence>
<dbReference type="Proteomes" id="UP000798662">
    <property type="component" value="Chromosome 3"/>
</dbReference>
<organism evidence="1 2">
    <name type="scientific">Pyropia yezoensis</name>
    <name type="common">Susabi-nori</name>
    <name type="synonym">Porphyra yezoensis</name>
    <dbReference type="NCBI Taxonomy" id="2788"/>
    <lineage>
        <taxon>Eukaryota</taxon>
        <taxon>Rhodophyta</taxon>
        <taxon>Bangiophyceae</taxon>
        <taxon>Bangiales</taxon>
        <taxon>Bangiaceae</taxon>
        <taxon>Pyropia</taxon>
    </lineage>
</organism>
<protein>
    <submittedName>
        <fullName evidence="1">Uncharacterized protein</fullName>
    </submittedName>
</protein>
<proteinExistence type="predicted"/>
<sequence length="1013" mass="105888">MGLLAACFGRNAGRHDDWDDAPPSLSQGAAVLTAPPTLTSAARPPTGLPPSGGGGGGGGGGVGGGGGAHLHLFAKAQPLTREATKDKLRKLLKERLDRRSRSAVPLVDDLEFVVLAKIYADGDADEDFDADLRGLSSSSVAHLLPLLLNTLLYGLSSSPRGGGGGVGGGAGGAGGAGAGGVGLGASAPAASRFFGGSSSAHALSNGIGTLVTTTTGMSRTSSTASATAPVLPTLNSAQMLVRSALESKLESFIFERCLRDVHLALACSWFLTSSLFLGPPEKYHRTMTLLLSMESVVMMNRDPGNLFRQTCIAPPGRGSSGTIGGAGGGERGEPPDVGGSPLTETDPSADPSARPPAAGPSAGPAATAASAAVTALATTAASSGSAQPPASIPPPVVTSVAVAATAAAAASATPASVGPALPASTANSIVHASSAVMSLDTTGDGQANVDVQFNNLRNGDAASLRQWMVLRKERANMFHAELDMIKCLTDISYGLFTIGPDERRDVLRRELDKLNDHIPAGVYIPTDSAPHRVLRVVPEEAHVFSTKERAPYLLVVEVQDAEPPPRPPSPPGSPVHRKGGLHHRRRSSVAVMSGRSTATVPSGSGTSADAGGLSPTQSPSAADGSGPPALSLGSSAGKKPAAGVGGGIDAAGAEQQAAFNFMPRMNSTVSAPQGRTDTGGVVEQSPPHSPPPHENSDSAFLDVEDGDPASESDRRPPDEELLKAMGEPWAEKCERIRAQSPYGHLPRWRLTSVIVKARDQLRQEMFAQRLIAEFSHIFTAAGLPLWLRPYNILATSQDSGLIETVTDAKSIDGIKKAGVVTLEDFFVRKFGGRGSAPFKKAVRAFCASMAGYSVVTYLLQMKDRHNGNLLLDAEGHVVHIDFGFLLSNSPGGNIEFERSPFKLTREMVAVMGGTKSGYFKYFRKLCLQGYVEACRNANKIMLMVDTMYTGNESMPCFLHGREYVLDGLRERFAVNLSRRDRAHKFAGLIEVANDHVTTSLYDRFQRSTRGIRR</sequence>
<name>A0ACC3CIW7_PYRYE</name>
<accession>A0ACC3CIW7</accession>
<evidence type="ECO:0000313" key="1">
    <source>
        <dbReference type="EMBL" id="KAK1870165.1"/>
    </source>
</evidence>
<reference evidence="1" key="1">
    <citation type="submission" date="2019-11" db="EMBL/GenBank/DDBJ databases">
        <title>Nori genome reveals adaptations in red seaweeds to the harsh intertidal environment.</title>
        <authorList>
            <person name="Wang D."/>
            <person name="Mao Y."/>
        </authorList>
    </citation>
    <scope>NUCLEOTIDE SEQUENCE</scope>
    <source>
        <tissue evidence="1">Gametophyte</tissue>
    </source>
</reference>